<proteinExistence type="predicted"/>
<evidence type="ECO:0000259" key="1">
    <source>
        <dbReference type="Pfam" id="PF00078"/>
    </source>
</evidence>
<dbReference type="AlphaFoldDB" id="A0A803PRW0"/>
<organism evidence="4 5">
    <name type="scientific">Cannabis sativa</name>
    <name type="common">Hemp</name>
    <name type="synonym">Marijuana</name>
    <dbReference type="NCBI Taxonomy" id="3483"/>
    <lineage>
        <taxon>Eukaryota</taxon>
        <taxon>Viridiplantae</taxon>
        <taxon>Streptophyta</taxon>
        <taxon>Embryophyta</taxon>
        <taxon>Tracheophyta</taxon>
        <taxon>Spermatophyta</taxon>
        <taxon>Magnoliopsida</taxon>
        <taxon>eudicotyledons</taxon>
        <taxon>Gunneridae</taxon>
        <taxon>Pentapetalae</taxon>
        <taxon>rosids</taxon>
        <taxon>fabids</taxon>
        <taxon>Rosales</taxon>
        <taxon>Cannabaceae</taxon>
        <taxon>Cannabis</taxon>
    </lineage>
</organism>
<sequence length="1194" mass="136470">MANRQNQSEYVGRNLSGIAIEEDDEEGLLFDNVSDDLSEIDDRWLLVGRFLTNRPIDFQAMQNKIATLWQPGRGLYVKELEPNLFLFQFYHEVDIERVIEGSPWTFDRAPLVFERVKTGENPRQVALLHLELWVQLHNMTTGFISERIIQDKAWAKNNGGGGGSPVTAANLGQQMSIPNNQGSHLLPNIQGNNGADLIRNLYGKEKEDGLNNVKSLETGENSKNGLTFLENKRRRTGLSDIIGPDEDNVDEEQYKAHDNILYADMEITKDSEKDLQGLLSSPKNSDGAGLGAFTVDSVGLAGGIALLWKHNDDCAILGFSQHHIDLAINSSQFGQWRLTGLYGEPNRNRRHETWTLIRTLSRQSGLPWCVIGDVNNVARQEDKRGGRLYPQGLITGFNQVLQQCDLSDLELQGHPFTWEKGRGTNHWVEVRLDRALVTSSWQQVFPNATLTNLEFTTSDHSPIYLEPIVCNNFVSPRRFRFENTWLKEPLCMEIVRDCWESNEVNCFAEKLSLCAEKLSSWGKEITGTLNHRIKSYKAQLKSLHNKRDSASVQQYKEVKDQLFRAIDQRECYWKQRSKQFWLREGDQNSSYFHKAATIRKQNNRISALKDANGHWVTWETGLAQVVDNYFHGLFTSANTSCNEIIDCVSNIVPDWMNMEFGQPIQEEEVKKALFQMHRDKSPGPRWMTAFISKIWRIGFNLCCVVSLEKDTKVVYGNHEVGPIITTRGIRQGDPLSPYLFILCAEGLSAILKKYEQRGWIHGCKVANGAPRISHMLFADDSYLYCKATEDEASRIKEVLHKFENASGQQVNFTKSSIFFSANTEEGMKQRLCHSLSMNTAPEGSFYLGLPSSMGRNKNATLGYLKEKVRKRLQGWGTKFISRAGKEVLIKAVAQSLPSYAMNVFLIPLETTREMESLIAKYWWQSSSTTSSGIHWMSWKRLCQHKSKGGMSFRNLRDFNVALLGKQCWRLLINQDSLVSRVFKARYYPNGTFTSDHLRFQPKLCVEEYFRSSKLVANGVRWPSYYEIAWCGLETFVCILKEAIPLLQELKGETDLIETIENKFWKQFWSLKLPPKMKNLVWRAGSGCLPTMLQLCFKHVPVDACCPICSVEEESTLHALVTCPAAKRCWDRVGIGTAVQQEDTFLVWCINSFQQLDKEKRELLVALSWSIWNARNDKVWQNKRVGVDNIVTPYY</sequence>
<dbReference type="InterPro" id="IPR025558">
    <property type="entry name" value="DUF4283"/>
</dbReference>
<dbReference type="Gramene" id="evm.model.05.788">
    <property type="protein sequence ID" value="cds.evm.model.05.788"/>
    <property type="gene ID" value="evm.TU.05.788"/>
</dbReference>
<dbReference type="SUPFAM" id="SSF56672">
    <property type="entry name" value="DNA/RNA polymerases"/>
    <property type="match status" value="1"/>
</dbReference>
<dbReference type="Gene3D" id="3.60.10.10">
    <property type="entry name" value="Endonuclease/exonuclease/phosphatase"/>
    <property type="match status" value="1"/>
</dbReference>
<dbReference type="PANTHER" id="PTHR33116:SF86">
    <property type="entry name" value="REVERSE TRANSCRIPTASE DOMAIN-CONTAINING PROTEIN"/>
    <property type="match status" value="1"/>
</dbReference>
<dbReference type="InterPro" id="IPR043502">
    <property type="entry name" value="DNA/RNA_pol_sf"/>
</dbReference>
<feature type="domain" description="Reverse transcriptase" evidence="1">
    <location>
        <begin position="701"/>
        <end position="828"/>
    </location>
</feature>
<evidence type="ECO:0000313" key="4">
    <source>
        <dbReference type="EnsemblPlants" id="cds.evm.model.05.788"/>
    </source>
</evidence>
<reference evidence="4" key="2">
    <citation type="submission" date="2021-03" db="UniProtKB">
        <authorList>
            <consortium name="EnsemblPlants"/>
        </authorList>
    </citation>
    <scope>IDENTIFICATION</scope>
</reference>
<protein>
    <recommendedName>
        <fullName evidence="6">Reverse transcriptase domain-containing protein</fullName>
    </recommendedName>
</protein>
<evidence type="ECO:0000259" key="3">
    <source>
        <dbReference type="Pfam" id="PF14111"/>
    </source>
</evidence>
<dbReference type="SUPFAM" id="SSF56219">
    <property type="entry name" value="DNase I-like"/>
    <property type="match status" value="1"/>
</dbReference>
<dbReference type="Pfam" id="PF13966">
    <property type="entry name" value="zf-RVT"/>
    <property type="match status" value="1"/>
</dbReference>
<dbReference type="Proteomes" id="UP000596661">
    <property type="component" value="Chromosome 5"/>
</dbReference>
<feature type="domain" description="Reverse transcriptase zinc-binding" evidence="2">
    <location>
        <begin position="1059"/>
        <end position="1129"/>
    </location>
</feature>
<dbReference type="InterPro" id="IPR000477">
    <property type="entry name" value="RT_dom"/>
</dbReference>
<accession>A0A803PRW0</accession>
<dbReference type="EMBL" id="UZAU01000457">
    <property type="status" value="NOT_ANNOTATED_CDS"/>
    <property type="molecule type" value="Genomic_DNA"/>
</dbReference>
<keyword evidence="5" id="KW-1185">Reference proteome</keyword>
<evidence type="ECO:0008006" key="6">
    <source>
        <dbReference type="Google" id="ProtNLM"/>
    </source>
</evidence>
<dbReference type="Pfam" id="PF14111">
    <property type="entry name" value="DUF4283"/>
    <property type="match status" value="1"/>
</dbReference>
<dbReference type="InterPro" id="IPR026960">
    <property type="entry name" value="RVT-Znf"/>
</dbReference>
<evidence type="ECO:0000313" key="5">
    <source>
        <dbReference type="Proteomes" id="UP000596661"/>
    </source>
</evidence>
<evidence type="ECO:0000259" key="2">
    <source>
        <dbReference type="Pfam" id="PF13966"/>
    </source>
</evidence>
<reference evidence="4" key="1">
    <citation type="submission" date="2018-11" db="EMBL/GenBank/DDBJ databases">
        <authorList>
            <person name="Grassa J C."/>
        </authorList>
    </citation>
    <scope>NUCLEOTIDE SEQUENCE [LARGE SCALE GENOMIC DNA]</scope>
</reference>
<dbReference type="PANTHER" id="PTHR33116">
    <property type="entry name" value="REVERSE TRANSCRIPTASE ZINC-BINDING DOMAIN-CONTAINING PROTEIN-RELATED-RELATED"/>
    <property type="match status" value="1"/>
</dbReference>
<dbReference type="InterPro" id="IPR036691">
    <property type="entry name" value="Endo/exonu/phosph_ase_sf"/>
</dbReference>
<dbReference type="Pfam" id="PF00078">
    <property type="entry name" value="RVT_1"/>
    <property type="match status" value="1"/>
</dbReference>
<feature type="domain" description="DUF4283" evidence="3">
    <location>
        <begin position="43"/>
        <end position="122"/>
    </location>
</feature>
<name>A0A803PRW0_CANSA</name>
<dbReference type="EnsemblPlants" id="evm.model.05.788">
    <property type="protein sequence ID" value="cds.evm.model.05.788"/>
    <property type="gene ID" value="evm.TU.05.788"/>
</dbReference>